<accession>A0A6S7IYK2</accession>
<gene>
    <name evidence="1" type="ORF">PACLA_8A026063</name>
</gene>
<dbReference type="InterPro" id="IPR043502">
    <property type="entry name" value="DNA/RNA_pol_sf"/>
</dbReference>
<dbReference type="InterPro" id="IPR000477">
    <property type="entry name" value="RT_dom"/>
</dbReference>
<proteinExistence type="predicted"/>
<organism evidence="1 2">
    <name type="scientific">Paramuricea clavata</name>
    <name type="common">Red gorgonian</name>
    <name type="synonym">Violescent sea-whip</name>
    <dbReference type="NCBI Taxonomy" id="317549"/>
    <lineage>
        <taxon>Eukaryota</taxon>
        <taxon>Metazoa</taxon>
        <taxon>Cnidaria</taxon>
        <taxon>Anthozoa</taxon>
        <taxon>Octocorallia</taxon>
        <taxon>Malacalcyonacea</taxon>
        <taxon>Plexauridae</taxon>
        <taxon>Paramuricea</taxon>
    </lineage>
</organism>
<evidence type="ECO:0000313" key="2">
    <source>
        <dbReference type="Proteomes" id="UP001152795"/>
    </source>
</evidence>
<dbReference type="EMBL" id="CACRXK020006777">
    <property type="protein sequence ID" value="CAB4010412.1"/>
    <property type="molecule type" value="Genomic_DNA"/>
</dbReference>
<evidence type="ECO:0000313" key="1">
    <source>
        <dbReference type="EMBL" id="CAB4010412.1"/>
    </source>
</evidence>
<name>A0A6S7IYK2_PARCT</name>
<reference evidence="1" key="1">
    <citation type="submission" date="2020-04" db="EMBL/GenBank/DDBJ databases">
        <authorList>
            <person name="Alioto T."/>
            <person name="Alioto T."/>
            <person name="Gomez Garrido J."/>
        </authorList>
    </citation>
    <scope>NUCLEOTIDE SEQUENCE</scope>
    <source>
        <strain evidence="1">A484AB</strain>
    </source>
</reference>
<dbReference type="PROSITE" id="PS50878">
    <property type="entry name" value="RT_POL"/>
    <property type="match status" value="1"/>
</dbReference>
<sequence>MTPKQKAELFNSYFCSVFRPLKALSITDDSPPLLSPVEQLSDITVSEEEVAHHLANLDPTKATGPDGIPARVLRECSYAIAPSLCSLFNHSLHTGTVPSEWKSADVSPIHKKDKKELAINYRPISLLSIISKVLERCVCNRFYEHIRDSINEAQHGFLHGRSCATQLLSTLHRIGQLLDKNTQTDILFLDFAKAFDSVDHRVVVEDAASSWSPVTSGVPQGSILGPMLFLLFINDLPDVIPESTSTGLYADDTKLYREISTPEDCSQLQEALSCADVWSKDNNINFNPSKCKILTFSRRKTPFLFEYYLGSSELKRVNDEVDLGITVTSNLSWTTHINKIKVKANRLLRLLRRTCPLLTDRSIRRTLYLSLVKSQLCYATEVWSPSQYNKLNLEQVQRRATRWILQSKKGDMTYKDRLLASYP</sequence>
<dbReference type="AlphaFoldDB" id="A0A6S7IYK2"/>
<comment type="caution">
    <text evidence="1">The sequence shown here is derived from an EMBL/GenBank/DDBJ whole genome shotgun (WGS) entry which is preliminary data.</text>
</comment>
<dbReference type="Pfam" id="PF00078">
    <property type="entry name" value="RVT_1"/>
    <property type="match status" value="1"/>
</dbReference>
<keyword evidence="2" id="KW-1185">Reference proteome</keyword>
<dbReference type="OrthoDB" id="5244787at2759"/>
<dbReference type="CDD" id="cd01650">
    <property type="entry name" value="RT_nLTR_like"/>
    <property type="match status" value="1"/>
</dbReference>
<protein>
    <submittedName>
        <fullName evidence="1">Uncharacterized protein</fullName>
    </submittedName>
</protein>
<dbReference type="PANTHER" id="PTHR33332">
    <property type="entry name" value="REVERSE TRANSCRIPTASE DOMAIN-CONTAINING PROTEIN"/>
    <property type="match status" value="1"/>
</dbReference>
<dbReference type="SUPFAM" id="SSF56672">
    <property type="entry name" value="DNA/RNA polymerases"/>
    <property type="match status" value="1"/>
</dbReference>
<dbReference type="Proteomes" id="UP001152795">
    <property type="component" value="Unassembled WGS sequence"/>
</dbReference>